<dbReference type="OrthoDB" id="5329749at2759"/>
<sequence length="214" mass="24721">MTACTDSPLTITGNILSILTFFLGLIASYLTFYTLTLSATSEIHTFKSDIEITKKQLRSAVECVGEESCLAPLPRFDGDGTFKKGLDALNSLLQSLWEDLESLQREHIDGYREGLRRENGAENADGYSKRREQLEEGIARERKGRWKWWQEEVWKRVRWIGKRKEISRRMERIAWLKMDVSVGEMNLLLRKMAAQVHVMSERFERSDGVDEVDG</sequence>
<feature type="transmembrane region" description="Helical" evidence="1">
    <location>
        <begin position="15"/>
        <end position="37"/>
    </location>
</feature>
<keyword evidence="1" id="KW-0812">Transmembrane</keyword>
<keyword evidence="1" id="KW-0472">Membrane</keyword>
<dbReference type="EMBL" id="FJOG01000015">
    <property type="protein sequence ID" value="CZR60037.1"/>
    <property type="molecule type" value="Genomic_DNA"/>
</dbReference>
<keyword evidence="3" id="KW-1185">Reference proteome</keyword>
<protein>
    <submittedName>
        <fullName evidence="2">Uncharacterized protein</fullName>
    </submittedName>
</protein>
<reference evidence="2 3" key="1">
    <citation type="submission" date="2016-03" db="EMBL/GenBank/DDBJ databases">
        <authorList>
            <person name="Ploux O."/>
        </authorList>
    </citation>
    <scope>NUCLEOTIDE SEQUENCE [LARGE SCALE GENOMIC DNA]</scope>
    <source>
        <strain evidence="2 3">UAMH 11012</strain>
    </source>
</reference>
<organism evidence="2 3">
    <name type="scientific">Phialocephala subalpina</name>
    <dbReference type="NCBI Taxonomy" id="576137"/>
    <lineage>
        <taxon>Eukaryota</taxon>
        <taxon>Fungi</taxon>
        <taxon>Dikarya</taxon>
        <taxon>Ascomycota</taxon>
        <taxon>Pezizomycotina</taxon>
        <taxon>Leotiomycetes</taxon>
        <taxon>Helotiales</taxon>
        <taxon>Mollisiaceae</taxon>
        <taxon>Phialocephala</taxon>
        <taxon>Phialocephala fortinii species complex</taxon>
    </lineage>
</organism>
<dbReference type="AlphaFoldDB" id="A0A1L7X4W0"/>
<name>A0A1L7X4W0_9HELO</name>
<evidence type="ECO:0000256" key="1">
    <source>
        <dbReference type="SAM" id="Phobius"/>
    </source>
</evidence>
<evidence type="ECO:0000313" key="3">
    <source>
        <dbReference type="Proteomes" id="UP000184330"/>
    </source>
</evidence>
<gene>
    <name evidence="2" type="ORF">PAC_09932</name>
</gene>
<proteinExistence type="predicted"/>
<keyword evidence="1" id="KW-1133">Transmembrane helix</keyword>
<evidence type="ECO:0000313" key="2">
    <source>
        <dbReference type="EMBL" id="CZR60037.1"/>
    </source>
</evidence>
<accession>A0A1L7X4W0</accession>
<dbReference type="Proteomes" id="UP000184330">
    <property type="component" value="Unassembled WGS sequence"/>
</dbReference>